<dbReference type="OrthoDB" id="652200at2"/>
<sequence>MKKKILIVFAHPEQTSLTRTMVNTSIEVLEKMGHEVITSDLYAMKWKAVYDEEDFPVRANSERLSLIHESGNAYATQNQTSDVVKEQEKLLSADAVILQFPLWWYSMPAILKGWIERVYAFGFAYGYKNGTNEFRFGEGILSGKRAIVSVYTGGPESDFSPRGINGPIEQLLFPLTHGALFYPGMEVLPTHVIHSAAFITPEEVEKAKLIWSSRLHNLFTDTPIPFRSQNGGDYPDRHVLRDDIDPEKTGINAHIAS</sequence>
<dbReference type="RefSeq" id="WP_035128884.1">
    <property type="nucleotide sequence ID" value="NZ_JRHH01000006.1"/>
</dbReference>
<evidence type="ECO:0000256" key="2">
    <source>
        <dbReference type="ARBA" id="ARBA00023002"/>
    </source>
</evidence>
<name>A0A095SQP9_9FLAO</name>
<evidence type="ECO:0000313" key="4">
    <source>
        <dbReference type="EMBL" id="KGD66912.1"/>
    </source>
</evidence>
<protein>
    <submittedName>
        <fullName evidence="4">NAD(P)H dehydrogenase</fullName>
    </submittedName>
</protein>
<gene>
    <name evidence="4" type="ORF">LG45_15925</name>
</gene>
<dbReference type="PANTHER" id="PTHR10204">
    <property type="entry name" value="NAD P H OXIDOREDUCTASE-RELATED"/>
    <property type="match status" value="1"/>
</dbReference>
<comment type="caution">
    <text evidence="4">The sequence shown here is derived from an EMBL/GenBank/DDBJ whole genome shotgun (WGS) entry which is preliminary data.</text>
</comment>
<dbReference type="PANTHER" id="PTHR10204:SF34">
    <property type="entry name" value="NAD(P)H DEHYDROGENASE [QUINONE] 1 ISOFORM 1"/>
    <property type="match status" value="1"/>
</dbReference>
<dbReference type="Gene3D" id="3.40.50.360">
    <property type="match status" value="1"/>
</dbReference>
<accession>A0A095SQP9</accession>
<dbReference type="InterPro" id="IPR029039">
    <property type="entry name" value="Flavoprotein-like_sf"/>
</dbReference>
<comment type="similarity">
    <text evidence="1">Belongs to the NAD(P)H dehydrogenase (quinone) family.</text>
</comment>
<proteinExistence type="inferred from homology"/>
<feature type="domain" description="Flavodoxin-like fold" evidence="3">
    <location>
        <begin position="3"/>
        <end position="209"/>
    </location>
</feature>
<dbReference type="Proteomes" id="UP000029554">
    <property type="component" value="Unassembled WGS sequence"/>
</dbReference>
<evidence type="ECO:0000313" key="5">
    <source>
        <dbReference type="Proteomes" id="UP000029554"/>
    </source>
</evidence>
<dbReference type="EMBL" id="JRHH01000006">
    <property type="protein sequence ID" value="KGD66912.1"/>
    <property type="molecule type" value="Genomic_DNA"/>
</dbReference>
<evidence type="ECO:0000256" key="1">
    <source>
        <dbReference type="ARBA" id="ARBA00006252"/>
    </source>
</evidence>
<dbReference type="SUPFAM" id="SSF52218">
    <property type="entry name" value="Flavoproteins"/>
    <property type="match status" value="1"/>
</dbReference>
<reference evidence="4 5" key="1">
    <citation type="submission" date="2014-09" db="EMBL/GenBank/DDBJ databases">
        <title>Whole Genome Shotgun of Flavobacterium aquatile LMG 4008.</title>
        <authorList>
            <person name="Gale A.N."/>
            <person name="Pipes S.E."/>
            <person name="Newman J.D."/>
        </authorList>
    </citation>
    <scope>NUCLEOTIDE SEQUENCE [LARGE SCALE GENOMIC DNA]</scope>
    <source>
        <strain evidence="4 5">LMG 4008</strain>
    </source>
</reference>
<dbReference type="STRING" id="1453498.LG45_15925"/>
<keyword evidence="5" id="KW-1185">Reference proteome</keyword>
<evidence type="ECO:0000259" key="3">
    <source>
        <dbReference type="Pfam" id="PF02525"/>
    </source>
</evidence>
<dbReference type="AlphaFoldDB" id="A0A095SQP9"/>
<organism evidence="4 5">
    <name type="scientific">Flavobacterium aquatile LMG 4008 = ATCC 11947</name>
    <dbReference type="NCBI Taxonomy" id="1453498"/>
    <lineage>
        <taxon>Bacteria</taxon>
        <taxon>Pseudomonadati</taxon>
        <taxon>Bacteroidota</taxon>
        <taxon>Flavobacteriia</taxon>
        <taxon>Flavobacteriales</taxon>
        <taxon>Flavobacteriaceae</taxon>
        <taxon>Flavobacterium</taxon>
    </lineage>
</organism>
<keyword evidence="2" id="KW-0560">Oxidoreductase</keyword>
<dbReference type="Pfam" id="PF02525">
    <property type="entry name" value="Flavodoxin_2"/>
    <property type="match status" value="1"/>
</dbReference>
<dbReference type="GO" id="GO:0005829">
    <property type="term" value="C:cytosol"/>
    <property type="evidence" value="ECO:0007669"/>
    <property type="project" value="TreeGrafter"/>
</dbReference>
<dbReference type="eggNOG" id="COG2249">
    <property type="taxonomic scope" value="Bacteria"/>
</dbReference>
<dbReference type="InterPro" id="IPR051545">
    <property type="entry name" value="NAD(P)H_dehydrogenase_qn"/>
</dbReference>
<dbReference type="InterPro" id="IPR003680">
    <property type="entry name" value="Flavodoxin_fold"/>
</dbReference>
<dbReference type="GO" id="GO:0003955">
    <property type="term" value="F:NAD(P)H dehydrogenase (quinone) activity"/>
    <property type="evidence" value="ECO:0007669"/>
    <property type="project" value="TreeGrafter"/>
</dbReference>